<dbReference type="Proteomes" id="UP000250266">
    <property type="component" value="Unassembled WGS sequence"/>
</dbReference>
<keyword evidence="3" id="KW-1185">Reference proteome</keyword>
<feature type="compositionally biased region" description="Polar residues" evidence="1">
    <location>
        <begin position="444"/>
        <end position="459"/>
    </location>
</feature>
<feature type="compositionally biased region" description="Acidic residues" evidence="1">
    <location>
        <begin position="1049"/>
        <end position="1060"/>
    </location>
</feature>
<feature type="region of interest" description="Disordered" evidence="1">
    <location>
        <begin position="369"/>
        <end position="468"/>
    </location>
</feature>
<organism evidence="2 3">
    <name type="scientific">Lepidopterella palustris CBS 459.81</name>
    <dbReference type="NCBI Taxonomy" id="1314670"/>
    <lineage>
        <taxon>Eukaryota</taxon>
        <taxon>Fungi</taxon>
        <taxon>Dikarya</taxon>
        <taxon>Ascomycota</taxon>
        <taxon>Pezizomycotina</taxon>
        <taxon>Dothideomycetes</taxon>
        <taxon>Pleosporomycetidae</taxon>
        <taxon>Mytilinidiales</taxon>
        <taxon>Argynnaceae</taxon>
        <taxon>Lepidopterella</taxon>
    </lineage>
</organism>
<feature type="compositionally biased region" description="Basic and acidic residues" evidence="1">
    <location>
        <begin position="700"/>
        <end position="709"/>
    </location>
</feature>
<feature type="compositionally biased region" description="Polar residues" evidence="1">
    <location>
        <begin position="413"/>
        <end position="436"/>
    </location>
</feature>
<dbReference type="OrthoDB" id="5408302at2759"/>
<feature type="compositionally biased region" description="Polar residues" evidence="1">
    <location>
        <begin position="713"/>
        <end position="732"/>
    </location>
</feature>
<dbReference type="EMBL" id="KV745192">
    <property type="protein sequence ID" value="OCK76647.1"/>
    <property type="molecule type" value="Genomic_DNA"/>
</dbReference>
<feature type="compositionally biased region" description="Acidic residues" evidence="1">
    <location>
        <begin position="516"/>
        <end position="537"/>
    </location>
</feature>
<accession>A0A8E2E3J4</accession>
<feature type="compositionally biased region" description="Polar residues" evidence="1">
    <location>
        <begin position="118"/>
        <end position="144"/>
    </location>
</feature>
<protein>
    <recommendedName>
        <fullName evidence="4">AGC-kinase C-terminal domain-containing protein</fullName>
    </recommendedName>
</protein>
<feature type="region of interest" description="Disordered" evidence="1">
    <location>
        <begin position="796"/>
        <end position="832"/>
    </location>
</feature>
<dbReference type="AlphaFoldDB" id="A0A8E2E3J4"/>
<name>A0A8E2E3J4_9PEZI</name>
<feature type="compositionally biased region" description="Acidic residues" evidence="1">
    <location>
        <begin position="1068"/>
        <end position="1078"/>
    </location>
</feature>
<sequence length="1222" mass="132147">MAPSHMFSYLRPHHKRNGSNPNSPDPLNVPASQQASAASLQSPDFFGSSRIPDDASIQSGSPVSPYPPTLPPIPRIASRYEASFQTPLNLTNQPEHNEQDRASGRARQIADSRGSRSPLRSIQYESLSSSQDNLRGPTRDSSGAPTGYGAKGQRPADQGGFDDHAVSVFPPTAPKSSSSTLSTSYTYFSRSQSSLTVGSNDKQSLSSKHPTSLSNTQSHKPPKTRLNLRNPMSLLMRRRSGQGPENLSDESLITHRSQIVPAMTLPDDYDPRIRGNVIHDFSAPRPRRNFSRSDAYVDPSGANGRSSSLETDGPNLRMNGADGHFSGDYSSPKVEREHTPVFREHFDDDTSFEASQAAIRAETLANHDFLSRNSIPPPPGRSPPPPPPLAKDSPPPTSRLSIRPPQLEVNTELYESSTLSPVQEAISPTSPKSPEQTPKKKMSTKTPLSTRSRATSVTDPSYVPAGLPTHLTSKASRFSFQISGNDSTQEQLLEERHKQKAAANASKQARNSTNTLDDDYDEDDMYDYNMDDDEFEEPIPMMGEDSEFGANQIISPSISKFDFSSSGLLSNNPLSPISLSGELETPRDTDGTAIGFAFSESVPGKVHLPPPGQHLSGSDRPISEARGLGLLDLDNGLAGNNSGRTLAATPKDTGTHLITQDMSEDYGIGDDFYFDDGMVEDPGQGECGQKFDERVFDDPSHHLYERPAPNREASANLSDELTKALSSGGPSTRDQEETEVVENEISRDINLTGPDLVHQTSKALQSSSPNFNNLEAYHSALADAATKAEANGRFRRKDSIDIGHPSSADENDEESLSHSSRPSLVPDDGRFSQETYVFPPSDFGTGSGFIDDDYGYSDYDSALEEDPMIAEANAEALANDYEGFYGQEFGFYASAQGEAQFANGGYFGSSGLGRSVSGRNAVREPNLTPITERSEYSTRNSYISLNHFSNGPQALPSPGLAQLARMSPYGFPDDDPDMSLSQLMKLRRGAFGGSNGSLGSSAGTSPRNSSPVALQYHPRGASPMAYTRQNHGGHDSDDSPALEEAHDGGDEDDEDNDEALDAVNEVNDGSEEDDDYDDWAGRRESPTLTAANYSYLLDQNTDSSPTGNSMSQAPLPTPPPLCLHTTFSHPQDTDPSSSAAVSPSTTRHQSLGVVSPISTTSPITPSGGWRAHSRNGSAADSVTYIREQDENGGDRWVLERRRTAETGELELIGREFVEGGRI</sequence>
<feature type="region of interest" description="Disordered" evidence="1">
    <location>
        <begin position="1"/>
        <end position="231"/>
    </location>
</feature>
<feature type="region of interest" description="Disordered" evidence="1">
    <location>
        <begin position="483"/>
        <end position="544"/>
    </location>
</feature>
<feature type="region of interest" description="Disordered" evidence="1">
    <location>
        <begin position="700"/>
        <end position="754"/>
    </location>
</feature>
<feature type="region of interest" description="Disordered" evidence="1">
    <location>
        <begin position="991"/>
        <end position="1082"/>
    </location>
</feature>
<feature type="compositionally biased region" description="Basic and acidic residues" evidence="1">
    <location>
        <begin position="95"/>
        <end position="114"/>
    </location>
</feature>
<evidence type="ECO:0000313" key="2">
    <source>
        <dbReference type="EMBL" id="OCK76647.1"/>
    </source>
</evidence>
<feature type="compositionally biased region" description="Low complexity" evidence="1">
    <location>
        <begin position="501"/>
        <end position="512"/>
    </location>
</feature>
<feature type="region of interest" description="Disordered" evidence="1">
    <location>
        <begin position="282"/>
        <end position="335"/>
    </location>
</feature>
<evidence type="ECO:0000313" key="3">
    <source>
        <dbReference type="Proteomes" id="UP000250266"/>
    </source>
</evidence>
<proteinExistence type="predicted"/>
<feature type="region of interest" description="Disordered" evidence="1">
    <location>
        <begin position="1098"/>
        <end position="1175"/>
    </location>
</feature>
<feature type="compositionally biased region" description="Low complexity" evidence="1">
    <location>
        <begin position="1155"/>
        <end position="1166"/>
    </location>
</feature>
<feature type="compositionally biased region" description="Pro residues" evidence="1">
    <location>
        <begin position="64"/>
        <end position="74"/>
    </location>
</feature>
<gene>
    <name evidence="2" type="ORF">K432DRAFT_385274</name>
</gene>
<feature type="compositionally biased region" description="Low complexity" evidence="1">
    <location>
        <begin position="31"/>
        <end position="42"/>
    </location>
</feature>
<reference evidence="2 3" key="1">
    <citation type="journal article" date="2016" name="Nat. Commun.">
        <title>Ectomycorrhizal ecology is imprinted in the genome of the dominant symbiotic fungus Cenococcum geophilum.</title>
        <authorList>
            <consortium name="DOE Joint Genome Institute"/>
            <person name="Peter M."/>
            <person name="Kohler A."/>
            <person name="Ohm R.A."/>
            <person name="Kuo A."/>
            <person name="Krutzmann J."/>
            <person name="Morin E."/>
            <person name="Arend M."/>
            <person name="Barry K.W."/>
            <person name="Binder M."/>
            <person name="Choi C."/>
            <person name="Clum A."/>
            <person name="Copeland A."/>
            <person name="Grisel N."/>
            <person name="Haridas S."/>
            <person name="Kipfer T."/>
            <person name="LaButti K."/>
            <person name="Lindquist E."/>
            <person name="Lipzen A."/>
            <person name="Maire R."/>
            <person name="Meier B."/>
            <person name="Mihaltcheva S."/>
            <person name="Molinier V."/>
            <person name="Murat C."/>
            <person name="Poggeler S."/>
            <person name="Quandt C.A."/>
            <person name="Sperisen C."/>
            <person name="Tritt A."/>
            <person name="Tisserant E."/>
            <person name="Crous P.W."/>
            <person name="Henrissat B."/>
            <person name="Nehls U."/>
            <person name="Egli S."/>
            <person name="Spatafora J.W."/>
            <person name="Grigoriev I.V."/>
            <person name="Martin F.M."/>
        </authorList>
    </citation>
    <scope>NUCLEOTIDE SEQUENCE [LARGE SCALE GENOMIC DNA]</scope>
    <source>
        <strain evidence="2 3">CBS 459.81</strain>
    </source>
</reference>
<evidence type="ECO:0008006" key="4">
    <source>
        <dbReference type="Google" id="ProtNLM"/>
    </source>
</evidence>
<feature type="compositionally biased region" description="Polar residues" evidence="1">
    <location>
        <begin position="83"/>
        <end position="94"/>
    </location>
</feature>
<feature type="compositionally biased region" description="Pro residues" evidence="1">
    <location>
        <begin position="375"/>
        <end position="397"/>
    </location>
</feature>
<evidence type="ECO:0000256" key="1">
    <source>
        <dbReference type="SAM" id="MobiDB-lite"/>
    </source>
</evidence>
<feature type="compositionally biased region" description="Basic and acidic residues" evidence="1">
    <location>
        <begin position="1032"/>
        <end position="1048"/>
    </location>
</feature>
<feature type="compositionally biased region" description="Low complexity" evidence="1">
    <location>
        <begin position="1133"/>
        <end position="1145"/>
    </location>
</feature>
<feature type="compositionally biased region" description="Polar residues" evidence="1">
    <location>
        <begin position="1098"/>
        <end position="1112"/>
    </location>
</feature>
<feature type="compositionally biased region" description="Polar residues" evidence="1">
    <location>
        <begin position="192"/>
        <end position="219"/>
    </location>
</feature>
<feature type="compositionally biased region" description="Low complexity" evidence="1">
    <location>
        <begin position="176"/>
        <end position="191"/>
    </location>
</feature>